<dbReference type="InterPro" id="IPR019749">
    <property type="entry name" value="Band_41_domain"/>
</dbReference>
<dbReference type="STRING" id="7222.B4J9C7"/>
<proteinExistence type="predicted"/>
<evidence type="ECO:0000259" key="6">
    <source>
        <dbReference type="PROSITE" id="PS50057"/>
    </source>
</evidence>
<feature type="domain" description="FERM" evidence="6">
    <location>
        <begin position="1"/>
        <end position="291"/>
    </location>
</feature>
<feature type="domain" description="RING-type" evidence="7">
    <location>
        <begin position="367"/>
        <end position="402"/>
    </location>
</feature>
<dbReference type="InterPro" id="IPR014352">
    <property type="entry name" value="FERM/acyl-CoA-bd_prot_sf"/>
</dbReference>
<reference evidence="8 9" key="1">
    <citation type="journal article" date="2007" name="Nature">
        <title>Evolution of genes and genomes on the Drosophila phylogeny.</title>
        <authorList>
            <consortium name="Drosophila 12 Genomes Consortium"/>
            <person name="Clark A.G."/>
            <person name="Eisen M.B."/>
            <person name="Smith D.R."/>
            <person name="Bergman C.M."/>
            <person name="Oliver B."/>
            <person name="Markow T.A."/>
            <person name="Kaufman T.C."/>
            <person name="Kellis M."/>
            <person name="Gelbart W."/>
            <person name="Iyer V.N."/>
            <person name="Pollard D.A."/>
            <person name="Sackton T.B."/>
            <person name="Larracuente A.M."/>
            <person name="Singh N.D."/>
            <person name="Abad J.P."/>
            <person name="Abt D.N."/>
            <person name="Adryan B."/>
            <person name="Aguade M."/>
            <person name="Akashi H."/>
            <person name="Anderson W.W."/>
            <person name="Aquadro C.F."/>
            <person name="Ardell D.H."/>
            <person name="Arguello R."/>
            <person name="Artieri C.G."/>
            <person name="Barbash D.A."/>
            <person name="Barker D."/>
            <person name="Barsanti P."/>
            <person name="Batterham P."/>
            <person name="Batzoglou S."/>
            <person name="Begun D."/>
            <person name="Bhutkar A."/>
            <person name="Blanco E."/>
            <person name="Bosak S.A."/>
            <person name="Bradley R.K."/>
            <person name="Brand A.D."/>
            <person name="Brent M.R."/>
            <person name="Brooks A.N."/>
            <person name="Brown R.H."/>
            <person name="Butlin R.K."/>
            <person name="Caggese C."/>
            <person name="Calvi B.R."/>
            <person name="Bernardo de Carvalho A."/>
            <person name="Caspi A."/>
            <person name="Castrezana S."/>
            <person name="Celniker S.E."/>
            <person name="Chang J.L."/>
            <person name="Chapple C."/>
            <person name="Chatterji S."/>
            <person name="Chinwalla A."/>
            <person name="Civetta A."/>
            <person name="Clifton S.W."/>
            <person name="Comeron J.M."/>
            <person name="Costello J.C."/>
            <person name="Coyne J.A."/>
            <person name="Daub J."/>
            <person name="David R.G."/>
            <person name="Delcher A.L."/>
            <person name="Delehaunty K."/>
            <person name="Do C.B."/>
            <person name="Ebling H."/>
            <person name="Edwards K."/>
            <person name="Eickbush T."/>
            <person name="Evans J.D."/>
            <person name="Filipski A."/>
            <person name="Findeiss S."/>
            <person name="Freyhult E."/>
            <person name="Fulton L."/>
            <person name="Fulton R."/>
            <person name="Garcia A.C."/>
            <person name="Gardiner A."/>
            <person name="Garfield D.A."/>
            <person name="Garvin B.E."/>
            <person name="Gibson G."/>
            <person name="Gilbert D."/>
            <person name="Gnerre S."/>
            <person name="Godfrey J."/>
            <person name="Good R."/>
            <person name="Gotea V."/>
            <person name="Gravely B."/>
            <person name="Greenberg A.J."/>
            <person name="Griffiths-Jones S."/>
            <person name="Gross S."/>
            <person name="Guigo R."/>
            <person name="Gustafson E.A."/>
            <person name="Haerty W."/>
            <person name="Hahn M.W."/>
            <person name="Halligan D.L."/>
            <person name="Halpern A.L."/>
            <person name="Halter G.M."/>
            <person name="Han M.V."/>
            <person name="Heger A."/>
            <person name="Hillier L."/>
            <person name="Hinrichs A.S."/>
            <person name="Holmes I."/>
            <person name="Hoskins R.A."/>
            <person name="Hubisz M.J."/>
            <person name="Hultmark D."/>
            <person name="Huntley M.A."/>
            <person name="Jaffe D.B."/>
            <person name="Jagadeeshan S."/>
            <person name="Jeck W.R."/>
            <person name="Johnson J."/>
            <person name="Jones C.D."/>
            <person name="Jordan W.C."/>
            <person name="Karpen G.H."/>
            <person name="Kataoka E."/>
            <person name="Keightley P.D."/>
            <person name="Kheradpour P."/>
            <person name="Kirkness E.F."/>
            <person name="Koerich L.B."/>
            <person name="Kristiansen K."/>
            <person name="Kudrna D."/>
            <person name="Kulathinal R.J."/>
            <person name="Kumar S."/>
            <person name="Kwok R."/>
            <person name="Lander E."/>
            <person name="Langley C.H."/>
            <person name="Lapoint R."/>
            <person name="Lazzaro B.P."/>
            <person name="Lee S.J."/>
            <person name="Levesque L."/>
            <person name="Li R."/>
            <person name="Lin C.F."/>
            <person name="Lin M.F."/>
            <person name="Lindblad-Toh K."/>
            <person name="Llopart A."/>
            <person name="Long M."/>
            <person name="Low L."/>
            <person name="Lozovsky E."/>
            <person name="Lu J."/>
            <person name="Luo M."/>
            <person name="Machado C.A."/>
            <person name="Makalowski W."/>
            <person name="Marzo M."/>
            <person name="Matsuda M."/>
            <person name="Matzkin L."/>
            <person name="McAllister B."/>
            <person name="McBride C.S."/>
            <person name="McKernan B."/>
            <person name="McKernan K."/>
            <person name="Mendez-Lago M."/>
            <person name="Minx P."/>
            <person name="Mollenhauer M.U."/>
            <person name="Montooth K."/>
            <person name="Mount S.M."/>
            <person name="Mu X."/>
            <person name="Myers E."/>
            <person name="Negre B."/>
            <person name="Newfeld S."/>
            <person name="Nielsen R."/>
            <person name="Noor M.A."/>
            <person name="O'Grady P."/>
            <person name="Pachter L."/>
            <person name="Papaceit M."/>
            <person name="Parisi M.J."/>
            <person name="Parisi M."/>
            <person name="Parts L."/>
            <person name="Pedersen J.S."/>
            <person name="Pesole G."/>
            <person name="Phillippy A.M."/>
            <person name="Ponting C.P."/>
            <person name="Pop M."/>
            <person name="Porcelli D."/>
            <person name="Powell J.R."/>
            <person name="Prohaska S."/>
            <person name="Pruitt K."/>
            <person name="Puig M."/>
            <person name="Quesneville H."/>
            <person name="Ram K.R."/>
            <person name="Rand D."/>
            <person name="Rasmussen M.D."/>
            <person name="Reed L.K."/>
            <person name="Reenan R."/>
            <person name="Reily A."/>
            <person name="Remington K.A."/>
            <person name="Rieger T.T."/>
            <person name="Ritchie M.G."/>
            <person name="Robin C."/>
            <person name="Rogers Y.H."/>
            <person name="Rohde C."/>
            <person name="Rozas J."/>
            <person name="Rubenfield M.J."/>
            <person name="Ruiz A."/>
            <person name="Russo S."/>
            <person name="Salzberg S.L."/>
            <person name="Sanchez-Gracia A."/>
            <person name="Saranga D.J."/>
            <person name="Sato H."/>
            <person name="Schaeffer S.W."/>
            <person name="Schatz M.C."/>
            <person name="Schlenke T."/>
            <person name="Schwartz R."/>
            <person name="Segarra C."/>
            <person name="Singh R.S."/>
            <person name="Sirot L."/>
            <person name="Sirota M."/>
            <person name="Sisneros N.B."/>
            <person name="Smith C.D."/>
            <person name="Smith T.F."/>
            <person name="Spieth J."/>
            <person name="Stage D.E."/>
            <person name="Stark A."/>
            <person name="Stephan W."/>
            <person name="Strausberg R.L."/>
            <person name="Strempel S."/>
            <person name="Sturgill D."/>
            <person name="Sutton G."/>
            <person name="Sutton G.G."/>
            <person name="Tao W."/>
            <person name="Teichmann S."/>
            <person name="Tobari Y.N."/>
            <person name="Tomimura Y."/>
            <person name="Tsolas J.M."/>
            <person name="Valente V.L."/>
            <person name="Venter E."/>
            <person name="Venter J.C."/>
            <person name="Vicario S."/>
            <person name="Vieira F.G."/>
            <person name="Vilella A.J."/>
            <person name="Villasante A."/>
            <person name="Walenz B."/>
            <person name="Wang J."/>
            <person name="Wasserman M."/>
            <person name="Watts T."/>
            <person name="Wilson D."/>
            <person name="Wilson R.K."/>
            <person name="Wing R.A."/>
            <person name="Wolfner M.F."/>
            <person name="Wong A."/>
            <person name="Wong G.K."/>
            <person name="Wu C.I."/>
            <person name="Wu G."/>
            <person name="Yamamoto D."/>
            <person name="Yang H.P."/>
            <person name="Yang S.P."/>
            <person name="Yorke J.A."/>
            <person name="Yoshida K."/>
            <person name="Zdobnov E."/>
            <person name="Zhang P."/>
            <person name="Zhang Y."/>
            <person name="Zimin A.V."/>
            <person name="Baldwin J."/>
            <person name="Abdouelleil A."/>
            <person name="Abdulkadir J."/>
            <person name="Abebe A."/>
            <person name="Abera B."/>
            <person name="Abreu J."/>
            <person name="Acer S.C."/>
            <person name="Aftuck L."/>
            <person name="Alexander A."/>
            <person name="An P."/>
            <person name="Anderson E."/>
            <person name="Anderson S."/>
            <person name="Arachi H."/>
            <person name="Azer M."/>
            <person name="Bachantsang P."/>
            <person name="Barry A."/>
            <person name="Bayul T."/>
            <person name="Berlin A."/>
            <person name="Bessette D."/>
            <person name="Bloom T."/>
            <person name="Blye J."/>
            <person name="Boguslavskiy L."/>
            <person name="Bonnet C."/>
            <person name="Boukhgalter B."/>
            <person name="Bourzgui I."/>
            <person name="Brown A."/>
            <person name="Cahill P."/>
            <person name="Channer S."/>
            <person name="Cheshatsang Y."/>
            <person name="Chuda L."/>
            <person name="Citroen M."/>
            <person name="Collymore A."/>
            <person name="Cooke P."/>
            <person name="Costello M."/>
            <person name="D'Aco K."/>
            <person name="Daza R."/>
            <person name="De Haan G."/>
            <person name="DeGray S."/>
            <person name="DeMaso C."/>
            <person name="Dhargay N."/>
            <person name="Dooley K."/>
            <person name="Dooley E."/>
            <person name="Doricent M."/>
            <person name="Dorje P."/>
            <person name="Dorjee K."/>
            <person name="Dupes A."/>
            <person name="Elong R."/>
            <person name="Falk J."/>
            <person name="Farina A."/>
            <person name="Faro S."/>
            <person name="Ferguson D."/>
            <person name="Fisher S."/>
            <person name="Foley C.D."/>
            <person name="Franke A."/>
            <person name="Friedrich D."/>
            <person name="Gadbois L."/>
            <person name="Gearin G."/>
            <person name="Gearin C.R."/>
            <person name="Giannoukos G."/>
            <person name="Goode T."/>
            <person name="Graham J."/>
            <person name="Grandbois E."/>
            <person name="Grewal S."/>
            <person name="Gyaltsen K."/>
            <person name="Hafez N."/>
            <person name="Hagos B."/>
            <person name="Hall J."/>
            <person name="Henson C."/>
            <person name="Hollinger A."/>
            <person name="Honan T."/>
            <person name="Huard M.D."/>
            <person name="Hughes L."/>
            <person name="Hurhula B."/>
            <person name="Husby M.E."/>
            <person name="Kamat A."/>
            <person name="Kanga B."/>
            <person name="Kashin S."/>
            <person name="Khazanovich D."/>
            <person name="Kisner P."/>
            <person name="Lance K."/>
            <person name="Lara M."/>
            <person name="Lee W."/>
            <person name="Lennon N."/>
            <person name="Letendre F."/>
            <person name="LeVine R."/>
            <person name="Lipovsky A."/>
            <person name="Liu X."/>
            <person name="Liu J."/>
            <person name="Liu S."/>
            <person name="Lokyitsang T."/>
            <person name="Lokyitsang Y."/>
            <person name="Lubonja R."/>
            <person name="Lui A."/>
            <person name="MacDonald P."/>
            <person name="Magnisalis V."/>
            <person name="Maru K."/>
            <person name="Matthews C."/>
            <person name="McCusker W."/>
            <person name="McDonough S."/>
            <person name="Mehta T."/>
            <person name="Meldrim J."/>
            <person name="Meneus L."/>
            <person name="Mihai O."/>
            <person name="Mihalev A."/>
            <person name="Mihova T."/>
            <person name="Mittelman R."/>
            <person name="Mlenga V."/>
            <person name="Montmayeur A."/>
            <person name="Mulrain L."/>
            <person name="Navidi A."/>
            <person name="Naylor J."/>
            <person name="Negash T."/>
            <person name="Nguyen T."/>
            <person name="Nguyen N."/>
            <person name="Nicol R."/>
            <person name="Norbu C."/>
            <person name="Norbu N."/>
            <person name="Novod N."/>
            <person name="O'Neill B."/>
            <person name="Osman S."/>
            <person name="Markiewicz E."/>
            <person name="Oyono O.L."/>
            <person name="Patti C."/>
            <person name="Phunkhang P."/>
            <person name="Pierre F."/>
            <person name="Priest M."/>
            <person name="Raghuraman S."/>
            <person name="Rege F."/>
            <person name="Reyes R."/>
            <person name="Rise C."/>
            <person name="Rogov P."/>
            <person name="Ross K."/>
            <person name="Ryan E."/>
            <person name="Settipalli S."/>
            <person name="Shea T."/>
            <person name="Sherpa N."/>
            <person name="Shi L."/>
            <person name="Shih D."/>
            <person name="Sparrow T."/>
            <person name="Spaulding J."/>
            <person name="Stalker J."/>
            <person name="Stange-Thomann N."/>
            <person name="Stavropoulos S."/>
            <person name="Stone C."/>
            <person name="Strader C."/>
            <person name="Tesfaye S."/>
            <person name="Thomson T."/>
            <person name="Thoulutsang Y."/>
            <person name="Thoulutsang D."/>
            <person name="Topham K."/>
            <person name="Topping I."/>
            <person name="Tsamla T."/>
            <person name="Vassiliev H."/>
            <person name="Vo A."/>
            <person name="Wangchuk T."/>
            <person name="Wangdi T."/>
            <person name="Weiand M."/>
            <person name="Wilkinson J."/>
            <person name="Wilson A."/>
            <person name="Yadav S."/>
            <person name="Young G."/>
            <person name="Yu Q."/>
            <person name="Zembek L."/>
            <person name="Zhong D."/>
            <person name="Zimmer A."/>
            <person name="Zwirko Z."/>
            <person name="Jaffe D.B."/>
            <person name="Alvarez P."/>
            <person name="Brockman W."/>
            <person name="Butler J."/>
            <person name="Chin C."/>
            <person name="Gnerre S."/>
            <person name="Grabherr M."/>
            <person name="Kleber M."/>
            <person name="Mauceli E."/>
            <person name="MacCallum I."/>
        </authorList>
    </citation>
    <scope>NUCLEOTIDE SEQUENCE [LARGE SCALE GENOMIC DNA]</scope>
    <source>
        <strain evidence="9">Tucson 15287-2541.00</strain>
    </source>
</reference>
<dbReference type="Pfam" id="PF09379">
    <property type="entry name" value="FERM_N"/>
    <property type="match status" value="1"/>
</dbReference>
<evidence type="ECO:0000256" key="5">
    <source>
        <dbReference type="SAM" id="MobiDB-lite"/>
    </source>
</evidence>
<dbReference type="Pfam" id="PF13920">
    <property type="entry name" value="zf-C3HC4_3"/>
    <property type="match status" value="1"/>
</dbReference>
<dbReference type="AlphaFoldDB" id="B4J9C7"/>
<evidence type="ECO:0000256" key="2">
    <source>
        <dbReference type="ARBA" id="ARBA00022833"/>
    </source>
</evidence>
<dbReference type="CDD" id="cd14473">
    <property type="entry name" value="FERM_B-lobe"/>
    <property type="match status" value="1"/>
</dbReference>
<feature type="region of interest" description="Disordered" evidence="5">
    <location>
        <begin position="419"/>
        <end position="453"/>
    </location>
</feature>
<dbReference type="OrthoDB" id="10037309at2759"/>
<dbReference type="Proteomes" id="UP000001070">
    <property type="component" value="Unassembled WGS sequence"/>
</dbReference>
<dbReference type="SMART" id="SM00295">
    <property type="entry name" value="B41"/>
    <property type="match status" value="1"/>
</dbReference>
<dbReference type="InterPro" id="IPR000299">
    <property type="entry name" value="FERM_domain"/>
</dbReference>
<keyword evidence="9" id="KW-1185">Reference proteome</keyword>
<dbReference type="eggNOG" id="ENOG502QV76">
    <property type="taxonomic scope" value="Eukaryota"/>
</dbReference>
<keyword evidence="4" id="KW-0175">Coiled coil</keyword>
<organism evidence="9">
    <name type="scientific">Drosophila grimshawi</name>
    <name type="common">Hawaiian fruit fly</name>
    <name type="synonym">Idiomyia grimshawi</name>
    <dbReference type="NCBI Taxonomy" id="7222"/>
    <lineage>
        <taxon>Eukaryota</taxon>
        <taxon>Metazoa</taxon>
        <taxon>Ecdysozoa</taxon>
        <taxon>Arthropoda</taxon>
        <taxon>Hexapoda</taxon>
        <taxon>Insecta</taxon>
        <taxon>Pterygota</taxon>
        <taxon>Neoptera</taxon>
        <taxon>Endopterygota</taxon>
        <taxon>Diptera</taxon>
        <taxon>Brachycera</taxon>
        <taxon>Muscomorpha</taxon>
        <taxon>Ephydroidea</taxon>
        <taxon>Drosophilidae</taxon>
        <taxon>Drosophila</taxon>
        <taxon>Hawaiian Drosophila</taxon>
    </lineage>
</organism>
<dbReference type="FunCoup" id="B4J9C7">
    <property type="interactions" value="13"/>
</dbReference>
<dbReference type="OMA" id="RSITETH"/>
<dbReference type="PROSITE" id="PS50057">
    <property type="entry name" value="FERM_3"/>
    <property type="match status" value="1"/>
</dbReference>
<feature type="coiled-coil region" evidence="4">
    <location>
        <begin position="158"/>
        <end position="185"/>
    </location>
</feature>
<dbReference type="Gene3D" id="3.10.20.90">
    <property type="entry name" value="Phosphatidylinositol 3-kinase Catalytic Subunit, Chain A, domain 1"/>
    <property type="match status" value="1"/>
</dbReference>
<feature type="compositionally biased region" description="Low complexity" evidence="5">
    <location>
        <begin position="427"/>
        <end position="453"/>
    </location>
</feature>
<keyword evidence="2" id="KW-0862">Zinc</keyword>
<dbReference type="SUPFAM" id="SSF47031">
    <property type="entry name" value="Second domain of FERM"/>
    <property type="match status" value="1"/>
</dbReference>
<dbReference type="PANTHER" id="PTHR23280:SF13">
    <property type="entry name" value="E3 UBIQUITIN-PROTEIN LIGASE MYLIP"/>
    <property type="match status" value="1"/>
</dbReference>
<gene>
    <name evidence="8" type="primary">Dgri\GH21423</name>
    <name evidence="8" type="ORF">Dgri_GH21423</name>
</gene>
<dbReference type="InterPro" id="IPR018979">
    <property type="entry name" value="FERM_N"/>
</dbReference>
<dbReference type="CDD" id="cd16510">
    <property type="entry name" value="RING-HC_IAPs"/>
    <property type="match status" value="1"/>
</dbReference>
<dbReference type="InterPro" id="IPR019748">
    <property type="entry name" value="FERM_central"/>
</dbReference>
<dbReference type="InterPro" id="IPR001841">
    <property type="entry name" value="Znf_RING"/>
</dbReference>
<name>B4J9C7_DROGR</name>
<dbReference type="GO" id="GO:0008270">
    <property type="term" value="F:zinc ion binding"/>
    <property type="evidence" value="ECO:0007669"/>
    <property type="project" value="UniProtKB-KW"/>
</dbReference>
<dbReference type="SUPFAM" id="SSF54236">
    <property type="entry name" value="Ubiquitin-like"/>
    <property type="match status" value="1"/>
</dbReference>
<evidence type="ECO:0000256" key="3">
    <source>
        <dbReference type="PROSITE-ProRule" id="PRU00175"/>
    </source>
</evidence>
<keyword evidence="1 3" id="KW-0479">Metal-binding</keyword>
<evidence type="ECO:0000256" key="4">
    <source>
        <dbReference type="SAM" id="Coils"/>
    </source>
</evidence>
<dbReference type="InParanoid" id="B4J9C7"/>
<evidence type="ECO:0000259" key="7">
    <source>
        <dbReference type="PROSITE" id="PS50089"/>
    </source>
</evidence>
<dbReference type="PhylomeDB" id="B4J9C7"/>
<evidence type="ECO:0000313" key="8">
    <source>
        <dbReference type="EMBL" id="EDW01408.1"/>
    </source>
</evidence>
<dbReference type="EMBL" id="CH916367">
    <property type="protein sequence ID" value="EDW01408.1"/>
    <property type="molecule type" value="Genomic_DNA"/>
</dbReference>
<dbReference type="Pfam" id="PF00373">
    <property type="entry name" value="FERM_M"/>
    <property type="match status" value="1"/>
</dbReference>
<dbReference type="Gene3D" id="1.20.80.10">
    <property type="match status" value="1"/>
</dbReference>
<evidence type="ECO:0000256" key="1">
    <source>
        <dbReference type="ARBA" id="ARBA00022771"/>
    </source>
</evidence>
<dbReference type="Gene3D" id="3.30.40.10">
    <property type="entry name" value="Zinc/RING finger domain, C3HC4 (zinc finger)"/>
    <property type="match status" value="1"/>
</dbReference>
<dbReference type="HOGENOM" id="CLU_031820_0_0_1"/>
<dbReference type="GO" id="GO:0006511">
    <property type="term" value="P:ubiquitin-dependent protein catabolic process"/>
    <property type="evidence" value="ECO:0007669"/>
    <property type="project" value="TreeGrafter"/>
</dbReference>
<dbReference type="GO" id="GO:0009887">
    <property type="term" value="P:animal organ morphogenesis"/>
    <property type="evidence" value="ECO:0007669"/>
    <property type="project" value="UniProtKB-ARBA"/>
</dbReference>
<dbReference type="InterPro" id="IPR035963">
    <property type="entry name" value="FERM_2"/>
</dbReference>
<dbReference type="GO" id="GO:0004842">
    <property type="term" value="F:ubiquitin-protein transferase activity"/>
    <property type="evidence" value="ECO:0007669"/>
    <property type="project" value="TreeGrafter"/>
</dbReference>
<feature type="region of interest" description="Disordered" evidence="5">
    <location>
        <begin position="480"/>
        <end position="505"/>
    </location>
</feature>
<dbReference type="PANTHER" id="PTHR23280">
    <property type="entry name" value="4.1 G PROTEIN"/>
    <property type="match status" value="1"/>
</dbReference>
<dbReference type="SMR" id="B4J9C7"/>
<protein>
    <submittedName>
        <fullName evidence="8">GH21423</fullName>
    </submittedName>
</protein>
<accession>B4J9C7</accession>
<dbReference type="GO" id="GO:0030182">
    <property type="term" value="P:neuron differentiation"/>
    <property type="evidence" value="ECO:0007669"/>
    <property type="project" value="UniProtKB-ARBA"/>
</dbReference>
<keyword evidence="1 3" id="KW-0863">Zinc-finger</keyword>
<dbReference type="InterPro" id="IPR013083">
    <property type="entry name" value="Znf_RING/FYVE/PHD"/>
</dbReference>
<sequence length="505" mass="55414">MWCIVDLPNGTQQAVKLDPKAIGQECLEKVCKALGIICEMEYFGLEPWTPNQKESRTRQWYNLRNRLHGDSGSSSNSIQLMLALRVKFWVPVHNILQESVLNLFYMQARRDLLEARLCAQDWTNAAKLAALLCQADGHRFNEQSLRAECPMRMRRELAQQQQLALQQQQQQQHKLEQQRKEKEHHPIQCDCVGESLRRTFKLEYVDDHNDRKELEIKLPKQPIAAGLYRSITERHAFYVCDKVRCVVTNQFTRDLKGTIASMFTATEIGKRYVFDIQHTCREVHDQARRKLHERGGDVAATAAIDVGSASSCCPDAADMAIAGGGRGSAGVGGSMAGKIDLAIREKEAREAAIERCVDTRILEAMQCKICMDRAINTVFNPCCHVIACAQCAARCNNCPNCRKKITSVVKIYLPPELRTSSHPTVANSSCSSSSSNNNNIEGPLSGEHQQLQSELELEQQLDGFATTSAAGIGAGAGAAATGAEAGTGAGAGAASVGAPKVTTAA</sequence>
<dbReference type="FunFam" id="3.10.20.90:FF:000313">
    <property type="entry name" value="Blast:E3 ubiquitin-protein ligase MYLIP-A"/>
    <property type="match status" value="1"/>
</dbReference>
<dbReference type="PROSITE" id="PS50089">
    <property type="entry name" value="ZF_RING_2"/>
    <property type="match status" value="1"/>
</dbReference>
<evidence type="ECO:0000313" key="9">
    <source>
        <dbReference type="Proteomes" id="UP000001070"/>
    </source>
</evidence>
<dbReference type="GO" id="GO:0071944">
    <property type="term" value="C:cell periphery"/>
    <property type="evidence" value="ECO:0007669"/>
    <property type="project" value="UniProtKB-ARBA"/>
</dbReference>
<dbReference type="InterPro" id="IPR029071">
    <property type="entry name" value="Ubiquitin-like_domsf"/>
</dbReference>